<dbReference type="Gene3D" id="2.60.40.380">
    <property type="entry name" value="Purple acid phosphatase-like, N-terminal"/>
    <property type="match status" value="1"/>
</dbReference>
<comment type="caution">
    <text evidence="3">The sequence shown here is derived from an EMBL/GenBank/DDBJ whole genome shotgun (WGS) entry which is preliminary data.</text>
</comment>
<dbReference type="InterPro" id="IPR029052">
    <property type="entry name" value="Metallo-depent_PP-like"/>
</dbReference>
<dbReference type="PATRIC" id="fig|1132509.6.peg.1008"/>
<dbReference type="RefSeq" id="WP_007691279.1">
    <property type="nucleotide sequence ID" value="NZ_AJRK01000004.1"/>
</dbReference>
<feature type="domain" description="PhoD-like phosphatase metallophosphatase" evidence="1">
    <location>
        <begin position="153"/>
        <end position="537"/>
    </location>
</feature>
<evidence type="ECO:0000259" key="2">
    <source>
        <dbReference type="Pfam" id="PF16655"/>
    </source>
</evidence>
<dbReference type="InterPro" id="IPR038607">
    <property type="entry name" value="PhoD-like_sf"/>
</dbReference>
<feature type="domain" description="Phospholipase D N-terminal" evidence="2">
    <location>
        <begin position="48"/>
        <end position="140"/>
    </location>
</feature>
<protein>
    <submittedName>
        <fullName evidence="3">Alkaline phosphatase</fullName>
    </submittedName>
</protein>
<dbReference type="Proteomes" id="UP000011566">
    <property type="component" value="Unassembled WGS sequence"/>
</dbReference>
<organism evidence="3 4">
    <name type="scientific">Halococcus hamelinensis 100A6</name>
    <dbReference type="NCBI Taxonomy" id="1132509"/>
    <lineage>
        <taxon>Archaea</taxon>
        <taxon>Methanobacteriati</taxon>
        <taxon>Methanobacteriota</taxon>
        <taxon>Stenosarchaea group</taxon>
        <taxon>Halobacteria</taxon>
        <taxon>Halobacteriales</taxon>
        <taxon>Halococcaceae</taxon>
        <taxon>Halococcus</taxon>
    </lineage>
</organism>
<evidence type="ECO:0000313" key="3">
    <source>
        <dbReference type="EMBL" id="EMA40501.1"/>
    </source>
</evidence>
<name>M0M4A3_9EURY</name>
<dbReference type="CDD" id="cd07389">
    <property type="entry name" value="MPP_PhoD"/>
    <property type="match status" value="1"/>
</dbReference>
<keyword evidence="4" id="KW-1185">Reference proteome</keyword>
<dbReference type="Gene3D" id="3.60.21.70">
    <property type="entry name" value="PhoD-like phosphatase"/>
    <property type="match status" value="1"/>
</dbReference>
<dbReference type="InterPro" id="IPR052900">
    <property type="entry name" value="Phospholipid_Metab_Enz"/>
</dbReference>
<dbReference type="InterPro" id="IPR018946">
    <property type="entry name" value="PhoD-like_MPP"/>
</dbReference>
<dbReference type="Pfam" id="PF09423">
    <property type="entry name" value="PhoD"/>
    <property type="match status" value="1"/>
</dbReference>
<dbReference type="eggNOG" id="arCOG09293">
    <property type="taxonomic scope" value="Archaea"/>
</dbReference>
<dbReference type="PANTHER" id="PTHR43606">
    <property type="entry name" value="PHOSPHATASE, PUTATIVE (AFU_ORTHOLOGUE AFUA_6G08710)-RELATED"/>
    <property type="match status" value="1"/>
</dbReference>
<dbReference type="InterPro" id="IPR032093">
    <property type="entry name" value="PhoD_N"/>
</dbReference>
<dbReference type="AlphaFoldDB" id="M0M4A3"/>
<gene>
    <name evidence="3" type="ORF">C447_04357</name>
</gene>
<dbReference type="Pfam" id="PF16655">
    <property type="entry name" value="PhoD_N"/>
    <property type="match status" value="1"/>
</dbReference>
<proteinExistence type="predicted"/>
<dbReference type="SUPFAM" id="SSF56300">
    <property type="entry name" value="Metallo-dependent phosphatases"/>
    <property type="match status" value="1"/>
</dbReference>
<evidence type="ECO:0000259" key="1">
    <source>
        <dbReference type="Pfam" id="PF09423"/>
    </source>
</evidence>
<dbReference type="OrthoDB" id="304816at2157"/>
<dbReference type="EMBL" id="AOMB01000011">
    <property type="protein sequence ID" value="EMA40501.1"/>
    <property type="molecule type" value="Genomic_DNA"/>
</dbReference>
<evidence type="ECO:0000313" key="4">
    <source>
        <dbReference type="Proteomes" id="UP000011566"/>
    </source>
</evidence>
<accession>M0M4A3</accession>
<sequence>MTSDGHEKLAAALDARSLSFPVEPAETVEENVFDADPDVAPETTFPQSVASGGPEPTGVVVWTRIDPEAYREDEPLGIEVAHDPDFDETVYRGTLRSEHVTPAHDYAVSVDLLGLLDPDQFYHYRFTYDGVRSRVGRCHTLPAADASPDSLRLAVLTCQDYTNGYYGAYHRVAEEDVDFVVHVGDFIYESVAGDYKGRGSPDLPDRDLELPSGHDLAWTLEDYRYLYRAYRSDEFLQEALERHTIIAARDDHEFTDNVYWDPEAGAPRGPNHPRGRDPEFMLGLAADALTAWWEYMPARIGYDPAADSFGERYRLWQSFAFGDLVDLVMTDERLYRDPPRNADNHLPAWFPLSFGYDAPERSMLGDEQREWFLDEVRDSTATWTVWSDEVLTVPFRVGMGPLTLHPSESGWDGYGHERRLITDEVARADIENFVTLTGDMHCYIASYQQTTYENPFSHVFNGEPGNTDHRVGVEFMTPAITSVTVSEGLGASDGLWETISERLLSPFVRVQNPHIEFFDSHHWGYSVVEFTPEECTYTAYSVDKLDDSSDPDTEVVVALRVPEGRVEIQDRSLDDGDP</sequence>
<reference evidence="3 4" key="1">
    <citation type="journal article" date="2014" name="PLoS Genet.">
        <title>Phylogenetically driven sequencing of extremely halophilic archaea reveals strategies for static and dynamic osmo-response.</title>
        <authorList>
            <person name="Becker E.A."/>
            <person name="Seitzer P.M."/>
            <person name="Tritt A."/>
            <person name="Larsen D."/>
            <person name="Krusor M."/>
            <person name="Yao A.I."/>
            <person name="Wu D."/>
            <person name="Madern D."/>
            <person name="Eisen J.A."/>
            <person name="Darling A.E."/>
            <person name="Facciotti M.T."/>
        </authorList>
    </citation>
    <scope>NUCLEOTIDE SEQUENCE [LARGE SCALE GENOMIC DNA]</scope>
    <source>
        <strain evidence="3 4">100A6</strain>
    </source>
</reference>
<dbReference type="PANTHER" id="PTHR43606:SF2">
    <property type="entry name" value="ALKALINE PHOSPHATASE FAMILY PROTEIN (AFU_ORTHOLOGUE AFUA_5G03860)"/>
    <property type="match status" value="1"/>
</dbReference>